<dbReference type="RefSeq" id="WP_338536600.1">
    <property type="nucleotide sequence ID" value="NZ_AP028654.1"/>
</dbReference>
<feature type="domain" description="Transketolase-like pyrimidine-binding" evidence="4">
    <location>
        <begin position="5"/>
        <end position="170"/>
    </location>
</feature>
<dbReference type="InterPro" id="IPR033248">
    <property type="entry name" value="Transketolase_C"/>
</dbReference>
<dbReference type="PANTHER" id="PTHR43825">
    <property type="entry name" value="PYRUVATE DEHYDROGENASE E1 COMPONENT"/>
    <property type="match status" value="1"/>
</dbReference>
<dbReference type="PANTHER" id="PTHR43825:SF1">
    <property type="entry name" value="TRANSKETOLASE-LIKE PYRIMIDINE-BINDING DOMAIN-CONTAINING PROTEIN"/>
    <property type="match status" value="1"/>
</dbReference>
<comment type="similarity">
    <text evidence="2">Belongs to the transketolase family.</text>
</comment>
<organism evidence="5 6">
    <name type="scientific">Helicovermis profundi</name>
    <dbReference type="NCBI Taxonomy" id="3065157"/>
    <lineage>
        <taxon>Bacteria</taxon>
        <taxon>Bacillati</taxon>
        <taxon>Bacillota</taxon>
        <taxon>Clostridia</taxon>
        <taxon>Helicovermis</taxon>
    </lineage>
</organism>
<sequence length="343" mass="36554">MSKMIATREAYGKALVKYGKENENIVVLDADLSKSTKTAEFSTTFPERFFNMGIAEQNMLGTAAGLATSGKIPVASSFAMFAAGRAFEIVRNSICYPKLNVKICATHAGLTVGEDGASHQSIEDLAIMRSIPNLTVINPADAVSADKLLGEMISTYGPMYARFGRAAVPVIYSEDQKFEIGKSITVKEGEDITIIATGIMVNEALEAAKELEKIGLSIRVIDMHTIKPIDEEAIVKAAIETKLIVTAEEHSIIGGLGSAVAEVTAKEAPTFIQMIGVNDTFGESGKPNELLEKYGLTSENIYNTIMDSIEFDDEIEDEENGCGCSGEHSHDGGCGNGGGCGCK</sequence>
<evidence type="ECO:0000313" key="6">
    <source>
        <dbReference type="Proteomes" id="UP001321786"/>
    </source>
</evidence>
<evidence type="ECO:0000256" key="1">
    <source>
        <dbReference type="ARBA" id="ARBA00001964"/>
    </source>
</evidence>
<dbReference type="EMBL" id="AP028654">
    <property type="protein sequence ID" value="BEP28274.1"/>
    <property type="molecule type" value="Genomic_DNA"/>
</dbReference>
<dbReference type="Pfam" id="PF02780">
    <property type="entry name" value="Transketolase_C"/>
    <property type="match status" value="1"/>
</dbReference>
<dbReference type="Pfam" id="PF02779">
    <property type="entry name" value="Transket_pyr"/>
    <property type="match status" value="1"/>
</dbReference>
<dbReference type="Gene3D" id="3.40.50.970">
    <property type="match status" value="1"/>
</dbReference>
<dbReference type="CDD" id="cd07033">
    <property type="entry name" value="TPP_PYR_DXS_TK_like"/>
    <property type="match status" value="1"/>
</dbReference>
<protein>
    <submittedName>
        <fullName evidence="5">Transketolase family protein</fullName>
    </submittedName>
</protein>
<dbReference type="KEGG" id="hprf:HLPR_06050"/>
<dbReference type="InterPro" id="IPR051157">
    <property type="entry name" value="PDH/Transketolase"/>
</dbReference>
<proteinExistence type="inferred from homology"/>
<dbReference type="AlphaFoldDB" id="A0AAU9EJY4"/>
<gene>
    <name evidence="5" type="ORF">HLPR_06050</name>
</gene>
<dbReference type="FunFam" id="3.40.50.970:FF:000129">
    <property type="entry name" value="Transketolase"/>
    <property type="match status" value="1"/>
</dbReference>
<keyword evidence="3" id="KW-0786">Thiamine pyrophosphate</keyword>
<dbReference type="SUPFAM" id="SSF52518">
    <property type="entry name" value="Thiamin diphosphate-binding fold (THDP-binding)"/>
    <property type="match status" value="1"/>
</dbReference>
<reference evidence="5 6" key="1">
    <citation type="submission" date="2023-08" db="EMBL/GenBank/DDBJ databases">
        <title>Helicovermis profunda gen. nov., sp. nov., a novel mesophilic, fermentative bacterium within the Bacillota from a deep-sea hydrothermal vent chimney.</title>
        <authorList>
            <person name="Miyazaki U."/>
            <person name="Mizutani D."/>
            <person name="Hashimoto Y."/>
            <person name="Tame A."/>
            <person name="Sawayama S."/>
            <person name="Miyazaki J."/>
            <person name="Takai K."/>
            <person name="Nakagawa S."/>
        </authorList>
    </citation>
    <scope>NUCLEOTIDE SEQUENCE [LARGE SCALE GENOMIC DNA]</scope>
    <source>
        <strain evidence="5 6">S502</strain>
    </source>
</reference>
<name>A0AAU9EJY4_9FIRM</name>
<evidence type="ECO:0000259" key="4">
    <source>
        <dbReference type="SMART" id="SM00861"/>
    </source>
</evidence>
<accession>A0AAU9EJY4</accession>
<evidence type="ECO:0000256" key="2">
    <source>
        <dbReference type="ARBA" id="ARBA00007131"/>
    </source>
</evidence>
<comment type="cofactor">
    <cofactor evidence="1">
        <name>thiamine diphosphate</name>
        <dbReference type="ChEBI" id="CHEBI:58937"/>
    </cofactor>
</comment>
<dbReference type="SMART" id="SM00861">
    <property type="entry name" value="Transket_pyr"/>
    <property type="match status" value="1"/>
</dbReference>
<dbReference type="Gene3D" id="3.40.50.920">
    <property type="match status" value="1"/>
</dbReference>
<dbReference type="InterPro" id="IPR009014">
    <property type="entry name" value="Transketo_C/PFOR_II"/>
</dbReference>
<dbReference type="InterPro" id="IPR029061">
    <property type="entry name" value="THDP-binding"/>
</dbReference>
<evidence type="ECO:0000313" key="5">
    <source>
        <dbReference type="EMBL" id="BEP28274.1"/>
    </source>
</evidence>
<evidence type="ECO:0000256" key="3">
    <source>
        <dbReference type="ARBA" id="ARBA00023052"/>
    </source>
</evidence>
<dbReference type="Proteomes" id="UP001321786">
    <property type="component" value="Chromosome"/>
</dbReference>
<keyword evidence="6" id="KW-1185">Reference proteome</keyword>
<dbReference type="InterPro" id="IPR005475">
    <property type="entry name" value="Transketolase-like_Pyr-bd"/>
</dbReference>
<dbReference type="SUPFAM" id="SSF52922">
    <property type="entry name" value="TK C-terminal domain-like"/>
    <property type="match status" value="1"/>
</dbReference>